<dbReference type="Proteomes" id="UP000262878">
    <property type="component" value="Unassembled WGS sequence"/>
</dbReference>
<dbReference type="InterPro" id="IPR041369">
    <property type="entry name" value="TrmO_C"/>
</dbReference>
<dbReference type="SUPFAM" id="SSF118196">
    <property type="entry name" value="YaeB-like"/>
    <property type="match status" value="1"/>
</dbReference>
<evidence type="ECO:0000313" key="5">
    <source>
        <dbReference type="Proteomes" id="UP000262878"/>
    </source>
</evidence>
<dbReference type="EMBL" id="DMUP01000041">
    <property type="protein sequence ID" value="HAR55511.1"/>
    <property type="molecule type" value="Genomic_DNA"/>
</dbReference>
<dbReference type="STRING" id="314276.OS145_12849"/>
<sequence>MTNNLMPQTIAHIHTPFPEKFSVPRQPGLATHVQGIIKPCGDYDYPAAFSGIEQHSHLWLVFQFHHNKDSQWQAQVRPPRLGGNQKVGVFATRSPFRPNNIGLSAVKLLAVNNEPYFHLVVAGADLVDGTPLIDIKPYIPYCDKIDDASSSLAPEAPSASLAVFFARDAAHFIKQQKEIYPQLESLIVELLSFDVRPAYKKNKTDNKTYASRLYDLDIKWRVVDNEVTVEKIVRYCP</sequence>
<dbReference type="GO" id="GO:0089715">
    <property type="term" value="F:tRNA (L-threonylcarbamoyladenosine(37)-C2) methyltransferase activity"/>
    <property type="evidence" value="ECO:0007669"/>
    <property type="project" value="TreeGrafter"/>
</dbReference>
<dbReference type="NCBIfam" id="TIGR00104">
    <property type="entry name" value="tRNA_TsaA"/>
    <property type="match status" value="1"/>
</dbReference>
<dbReference type="CDD" id="cd09281">
    <property type="entry name" value="UPF0066"/>
    <property type="match status" value="1"/>
</dbReference>
<gene>
    <name evidence="4" type="primary">tsaA</name>
    <name evidence="4" type="ORF">DCR58_01855</name>
</gene>
<dbReference type="GO" id="GO:0032259">
    <property type="term" value="P:methylation"/>
    <property type="evidence" value="ECO:0007669"/>
    <property type="project" value="UniProtKB-KW"/>
</dbReference>
<keyword evidence="1" id="KW-0949">S-adenosyl-L-methionine</keyword>
<dbReference type="Pfam" id="PF18389">
    <property type="entry name" value="TrmO_C"/>
    <property type="match status" value="1"/>
</dbReference>
<dbReference type="Pfam" id="PF01980">
    <property type="entry name" value="TrmO_N"/>
    <property type="match status" value="1"/>
</dbReference>
<protein>
    <submittedName>
        <fullName evidence="4">tRNA (N6-threonylcarbamoyladenosine(37)-N6)-methyltransferase TrmO</fullName>
    </submittedName>
</protein>
<feature type="domain" description="TsaA-like" evidence="3">
    <location>
        <begin position="7"/>
        <end position="147"/>
    </location>
</feature>
<dbReference type="InterPro" id="IPR040372">
    <property type="entry name" value="YaeB-like"/>
</dbReference>
<dbReference type="PANTHER" id="PTHR12818">
    <property type="entry name" value="TRNA (ADENINE(37)-N6)-METHYLTRANSFERASE"/>
    <property type="match status" value="1"/>
</dbReference>
<comment type="caution">
    <text evidence="4">The sequence shown here is derived from an EMBL/GenBank/DDBJ whole genome shotgun (WGS) entry which is preliminary data.</text>
</comment>
<keyword evidence="4" id="KW-0489">Methyltransferase</keyword>
<dbReference type="InterPro" id="IPR023368">
    <property type="entry name" value="UPF0066_cons_site"/>
</dbReference>
<evidence type="ECO:0000259" key="3">
    <source>
        <dbReference type="PROSITE" id="PS51668"/>
    </source>
</evidence>
<evidence type="ECO:0000256" key="1">
    <source>
        <dbReference type="ARBA" id="ARBA00022691"/>
    </source>
</evidence>
<dbReference type="PROSITE" id="PS51668">
    <property type="entry name" value="TSAA_2"/>
    <property type="match status" value="1"/>
</dbReference>
<comment type="similarity">
    <text evidence="2">Belongs to the tRNA methyltransferase O family.</text>
</comment>
<name>A0A348WLU9_9GAMM</name>
<dbReference type="PANTHER" id="PTHR12818:SF0">
    <property type="entry name" value="TRNA (ADENINE(37)-N6)-METHYLTRANSFERASE"/>
    <property type="match status" value="1"/>
</dbReference>
<organism evidence="4 5">
    <name type="scientific">Idiomarina baltica</name>
    <dbReference type="NCBI Taxonomy" id="190892"/>
    <lineage>
        <taxon>Bacteria</taxon>
        <taxon>Pseudomonadati</taxon>
        <taxon>Pseudomonadota</taxon>
        <taxon>Gammaproteobacteria</taxon>
        <taxon>Alteromonadales</taxon>
        <taxon>Idiomarinaceae</taxon>
        <taxon>Idiomarina</taxon>
    </lineage>
</organism>
<dbReference type="AlphaFoldDB" id="A0A348WLU9"/>
<dbReference type="InterPro" id="IPR036414">
    <property type="entry name" value="YaeB_N_sf"/>
</dbReference>
<dbReference type="Gene3D" id="2.40.30.70">
    <property type="entry name" value="YaeB-like"/>
    <property type="match status" value="1"/>
</dbReference>
<dbReference type="PROSITE" id="PS01318">
    <property type="entry name" value="TSAA_1"/>
    <property type="match status" value="1"/>
</dbReference>
<dbReference type="Gene3D" id="3.30.2310.10">
    <property type="entry name" value="YaeB-like"/>
    <property type="match status" value="1"/>
</dbReference>
<keyword evidence="4" id="KW-0808">Transferase</keyword>
<reference evidence="4 5" key="1">
    <citation type="journal article" date="2018" name="Nat. Biotechnol.">
        <title>A standardized bacterial taxonomy based on genome phylogeny substantially revises the tree of life.</title>
        <authorList>
            <person name="Parks D.H."/>
            <person name="Chuvochina M."/>
            <person name="Waite D.W."/>
            <person name="Rinke C."/>
            <person name="Skarshewski A."/>
            <person name="Chaumeil P.A."/>
            <person name="Hugenholtz P."/>
        </authorList>
    </citation>
    <scope>NUCLEOTIDE SEQUENCE [LARGE SCALE GENOMIC DNA]</scope>
    <source>
        <strain evidence="4">UBA9360</strain>
    </source>
</reference>
<dbReference type="InterPro" id="IPR023370">
    <property type="entry name" value="TrmO-like_N"/>
</dbReference>
<evidence type="ECO:0000313" key="4">
    <source>
        <dbReference type="EMBL" id="HAR55511.1"/>
    </source>
</evidence>
<proteinExistence type="inferred from homology"/>
<evidence type="ECO:0000256" key="2">
    <source>
        <dbReference type="ARBA" id="ARBA00033753"/>
    </source>
</evidence>
<accession>A0A348WLU9</accession>
<dbReference type="InterPro" id="IPR036413">
    <property type="entry name" value="YaeB-like_sf"/>
</dbReference>